<feature type="transmembrane region" description="Helical" evidence="10">
    <location>
        <begin position="7"/>
        <end position="25"/>
    </location>
</feature>
<accession>A0ABR8PRA9</accession>
<name>A0ABR8PRA9_9CLOT</name>
<dbReference type="RefSeq" id="WP_191767838.1">
    <property type="nucleotide sequence ID" value="NZ_JACSRA010000005.1"/>
</dbReference>
<keyword evidence="9 10" id="KW-0170">Cobalt</keyword>
<keyword evidence="12" id="KW-1185">Reference proteome</keyword>
<evidence type="ECO:0000256" key="4">
    <source>
        <dbReference type="ARBA" id="ARBA00022573"/>
    </source>
</evidence>
<evidence type="ECO:0000256" key="8">
    <source>
        <dbReference type="ARBA" id="ARBA00023136"/>
    </source>
</evidence>
<organism evidence="11 12">
    <name type="scientific">Clostridium cibarium</name>
    <dbReference type="NCBI Taxonomy" id="2762247"/>
    <lineage>
        <taxon>Bacteria</taxon>
        <taxon>Bacillati</taxon>
        <taxon>Bacillota</taxon>
        <taxon>Clostridia</taxon>
        <taxon>Eubacteriales</taxon>
        <taxon>Clostridiaceae</taxon>
        <taxon>Clostridium</taxon>
    </lineage>
</organism>
<evidence type="ECO:0000256" key="10">
    <source>
        <dbReference type="HAMAP-Rule" id="MF_00330"/>
    </source>
</evidence>
<sequence>MSKKKTVIILLLICILIASVPLILVKNSDFAGSDSLAEESISQINPSYKAWASPILEPPGSETESLLFSLQAAIGAGILGYGLGTLRTRAKLTKENRNDNNR</sequence>
<proteinExistence type="inferred from homology"/>
<feature type="transmembrane region" description="Helical" evidence="10">
    <location>
        <begin position="66"/>
        <end position="84"/>
    </location>
</feature>
<dbReference type="HAMAP" id="MF_00330">
    <property type="entry name" value="CbiN"/>
    <property type="match status" value="1"/>
</dbReference>
<dbReference type="Proteomes" id="UP000627781">
    <property type="component" value="Unassembled WGS sequence"/>
</dbReference>
<keyword evidence="8 10" id="KW-0472">Membrane</keyword>
<keyword evidence="2 10" id="KW-0813">Transport</keyword>
<gene>
    <name evidence="10" type="primary">cbiN</name>
    <name evidence="11" type="ORF">H9661_04895</name>
</gene>
<dbReference type="PANTHER" id="PTHR38662">
    <property type="entry name" value="COBALT TRANSPORT PROTEIN CBIN"/>
    <property type="match status" value="1"/>
</dbReference>
<comment type="pathway">
    <text evidence="10">Cofactor biosynthesis; adenosylcobalamin biosynthesis.</text>
</comment>
<evidence type="ECO:0000256" key="3">
    <source>
        <dbReference type="ARBA" id="ARBA00022475"/>
    </source>
</evidence>
<comment type="function">
    <text evidence="10">Part of the energy-coupling factor (ECF) transporter complex CbiMNOQ involved in cobalt import.</text>
</comment>
<evidence type="ECO:0000256" key="1">
    <source>
        <dbReference type="ARBA" id="ARBA00022426"/>
    </source>
</evidence>
<comment type="caution">
    <text evidence="11">The sequence shown here is derived from an EMBL/GenBank/DDBJ whole genome shotgun (WGS) entry which is preliminary data.</text>
</comment>
<keyword evidence="5 10" id="KW-0812">Transmembrane</keyword>
<dbReference type="EMBL" id="JACSRA010000005">
    <property type="protein sequence ID" value="MBD7910692.1"/>
    <property type="molecule type" value="Genomic_DNA"/>
</dbReference>
<dbReference type="Pfam" id="PF02553">
    <property type="entry name" value="CbiN"/>
    <property type="match status" value="1"/>
</dbReference>
<keyword evidence="4 10" id="KW-0169">Cobalamin biosynthesis</keyword>
<protein>
    <recommendedName>
        <fullName evidence="10">Cobalt transport protein CbiN</fullName>
    </recommendedName>
    <alternativeName>
        <fullName evidence="10">Energy-coupling factor transporter probable substrate-capture protein CbiN</fullName>
        <shortName evidence="10">ECF transporter S component CbiN</shortName>
    </alternativeName>
</protein>
<comment type="subcellular location">
    <subcellularLocation>
        <location evidence="10">Cell membrane</location>
        <topology evidence="10">Multi-pass membrane protein</topology>
    </subcellularLocation>
</comment>
<dbReference type="PANTHER" id="PTHR38662:SF1">
    <property type="entry name" value="COBALT TRANSPORT PROTEIN CBIN"/>
    <property type="match status" value="1"/>
</dbReference>
<keyword evidence="7 10" id="KW-0406">Ion transport</keyword>
<comment type="subunit">
    <text evidence="10">Forms an energy-coupling factor (ECF) transporter complex composed of an ATP-binding protein (A component, CbiO), a transmembrane protein (T component, CbiQ) and 2 possible substrate-capture proteins (S components, CbiM and CbiN) of unknown stoichimetry.</text>
</comment>
<evidence type="ECO:0000256" key="9">
    <source>
        <dbReference type="ARBA" id="ARBA00023285"/>
    </source>
</evidence>
<evidence type="ECO:0000256" key="6">
    <source>
        <dbReference type="ARBA" id="ARBA00022989"/>
    </source>
</evidence>
<keyword evidence="3 10" id="KW-1003">Cell membrane</keyword>
<evidence type="ECO:0000256" key="7">
    <source>
        <dbReference type="ARBA" id="ARBA00023065"/>
    </source>
</evidence>
<evidence type="ECO:0000256" key="2">
    <source>
        <dbReference type="ARBA" id="ARBA00022448"/>
    </source>
</evidence>
<comment type="similarity">
    <text evidence="10">Belongs to the CbiN family.</text>
</comment>
<evidence type="ECO:0000256" key="5">
    <source>
        <dbReference type="ARBA" id="ARBA00022692"/>
    </source>
</evidence>
<keyword evidence="6 10" id="KW-1133">Transmembrane helix</keyword>
<dbReference type="InterPro" id="IPR003705">
    <property type="entry name" value="CbiN"/>
</dbReference>
<dbReference type="NCBIfam" id="NF002780">
    <property type="entry name" value="PRK02898.1"/>
    <property type="match status" value="1"/>
</dbReference>
<evidence type="ECO:0000313" key="11">
    <source>
        <dbReference type="EMBL" id="MBD7910692.1"/>
    </source>
</evidence>
<evidence type="ECO:0000313" key="12">
    <source>
        <dbReference type="Proteomes" id="UP000627781"/>
    </source>
</evidence>
<reference evidence="11 12" key="1">
    <citation type="submission" date="2020-08" db="EMBL/GenBank/DDBJ databases">
        <title>A Genomic Blueprint of the Chicken Gut Microbiome.</title>
        <authorList>
            <person name="Gilroy R."/>
            <person name="Ravi A."/>
            <person name="Getino M."/>
            <person name="Pursley I."/>
            <person name="Horton D.L."/>
            <person name="Alikhan N.-F."/>
            <person name="Baker D."/>
            <person name="Gharbi K."/>
            <person name="Hall N."/>
            <person name="Watson M."/>
            <person name="Adriaenssens E.M."/>
            <person name="Foster-Nyarko E."/>
            <person name="Jarju S."/>
            <person name="Secka A."/>
            <person name="Antonio M."/>
            <person name="Oren A."/>
            <person name="Chaudhuri R."/>
            <person name="La Ragione R.M."/>
            <person name="Hildebrand F."/>
            <person name="Pallen M.J."/>
        </authorList>
    </citation>
    <scope>NUCLEOTIDE SEQUENCE [LARGE SCALE GENOMIC DNA]</scope>
    <source>
        <strain evidence="11 12">Sa3CVN1</strain>
    </source>
</reference>
<keyword evidence="1 10" id="KW-0171">Cobalt transport</keyword>